<evidence type="ECO:0000256" key="2">
    <source>
        <dbReference type="ARBA" id="ARBA00005046"/>
    </source>
</evidence>
<gene>
    <name evidence="8" type="ORF">CAL12_23925</name>
</gene>
<dbReference type="UniPathway" id="UPA00344"/>
<dbReference type="NCBIfam" id="TIGR00177">
    <property type="entry name" value="molyb_syn"/>
    <property type="match status" value="1"/>
</dbReference>
<dbReference type="Proteomes" id="UP000194151">
    <property type="component" value="Chromosome"/>
</dbReference>
<dbReference type="NCBIfam" id="TIGR02667">
    <property type="entry name" value="moaB_proteo"/>
    <property type="match status" value="1"/>
</dbReference>
<dbReference type="Pfam" id="PF00994">
    <property type="entry name" value="MoCF_biosynth"/>
    <property type="match status" value="1"/>
</dbReference>
<dbReference type="EMBL" id="CP021108">
    <property type="protein sequence ID" value="ARP83556.1"/>
    <property type="molecule type" value="Genomic_DNA"/>
</dbReference>
<reference evidence="8 9" key="1">
    <citation type="submission" date="2017-05" db="EMBL/GenBank/DDBJ databases">
        <title>Complete and WGS of Bordetella genogroups.</title>
        <authorList>
            <person name="Spilker T."/>
            <person name="LiPuma J."/>
        </authorList>
    </citation>
    <scope>NUCLEOTIDE SEQUENCE [LARGE SCALE GENOMIC DNA]</scope>
    <source>
        <strain evidence="8 9">AU19157</strain>
    </source>
</reference>
<evidence type="ECO:0000256" key="6">
    <source>
        <dbReference type="PIRNR" id="PIRNR006443"/>
    </source>
</evidence>
<dbReference type="InterPro" id="IPR001453">
    <property type="entry name" value="MoaB/Mog_dom"/>
</dbReference>
<keyword evidence="9" id="KW-1185">Reference proteome</keyword>
<evidence type="ECO:0000256" key="4">
    <source>
        <dbReference type="ARBA" id="ARBA00015262"/>
    </source>
</evidence>
<dbReference type="SUPFAM" id="SSF53218">
    <property type="entry name" value="Molybdenum cofactor biosynthesis proteins"/>
    <property type="match status" value="1"/>
</dbReference>
<evidence type="ECO:0000256" key="1">
    <source>
        <dbReference type="ARBA" id="ARBA00003487"/>
    </source>
</evidence>
<dbReference type="InterPro" id="IPR036425">
    <property type="entry name" value="MoaB/Mog-like_dom_sf"/>
</dbReference>
<evidence type="ECO:0000313" key="9">
    <source>
        <dbReference type="Proteomes" id="UP000194151"/>
    </source>
</evidence>
<dbReference type="PROSITE" id="PS01078">
    <property type="entry name" value="MOCF_BIOSYNTHESIS_1"/>
    <property type="match status" value="1"/>
</dbReference>
<organism evidence="8 9">
    <name type="scientific">Bordetella genomosp. 8</name>
    <dbReference type="NCBI Taxonomy" id="1416806"/>
    <lineage>
        <taxon>Bacteria</taxon>
        <taxon>Pseudomonadati</taxon>
        <taxon>Pseudomonadota</taxon>
        <taxon>Betaproteobacteria</taxon>
        <taxon>Burkholderiales</taxon>
        <taxon>Alcaligenaceae</taxon>
        <taxon>Bordetella</taxon>
    </lineage>
</organism>
<dbReference type="SMART" id="SM00852">
    <property type="entry name" value="MoCF_biosynth"/>
    <property type="match status" value="1"/>
</dbReference>
<proteinExistence type="inferred from homology"/>
<dbReference type="GO" id="GO:0005829">
    <property type="term" value="C:cytosol"/>
    <property type="evidence" value="ECO:0007669"/>
    <property type="project" value="TreeGrafter"/>
</dbReference>
<keyword evidence="5 6" id="KW-0501">Molybdenum cofactor biosynthesis</keyword>
<dbReference type="InterPro" id="IPR013484">
    <property type="entry name" value="MoaB_proteobac"/>
</dbReference>
<evidence type="ECO:0000256" key="3">
    <source>
        <dbReference type="ARBA" id="ARBA00006112"/>
    </source>
</evidence>
<name>A0A1W6YR31_9BORD</name>
<comment type="pathway">
    <text evidence="2 6">Cofactor biosynthesis; molybdopterin biosynthesis.</text>
</comment>
<dbReference type="CDD" id="cd00886">
    <property type="entry name" value="MogA_MoaB"/>
    <property type="match status" value="1"/>
</dbReference>
<evidence type="ECO:0000313" key="8">
    <source>
        <dbReference type="EMBL" id="ARP83556.1"/>
    </source>
</evidence>
<dbReference type="OrthoDB" id="9784492at2"/>
<dbReference type="InterPro" id="IPR012245">
    <property type="entry name" value="MoaB"/>
</dbReference>
<dbReference type="GO" id="GO:0006777">
    <property type="term" value="P:Mo-molybdopterin cofactor biosynthetic process"/>
    <property type="evidence" value="ECO:0007669"/>
    <property type="project" value="UniProtKB-UniRule"/>
</dbReference>
<dbReference type="STRING" id="1416806.CAL12_23925"/>
<dbReference type="InterPro" id="IPR008284">
    <property type="entry name" value="MoCF_biosynth_CS"/>
</dbReference>
<evidence type="ECO:0000256" key="5">
    <source>
        <dbReference type="ARBA" id="ARBA00023150"/>
    </source>
</evidence>
<feature type="domain" description="MoaB/Mog" evidence="7">
    <location>
        <begin position="15"/>
        <end position="159"/>
    </location>
</feature>
<dbReference type="AlphaFoldDB" id="A0A1W6YR31"/>
<accession>A0A1W6YR31</accession>
<comment type="function">
    <text evidence="1 6">May be involved in the biosynthesis of molybdopterin.</text>
</comment>
<dbReference type="KEGG" id="bgv:CAL12_23925"/>
<sequence length="182" mass="20167">MSEHKEDKKASLACAVLTVSDTRTAGNDTSGNWLAETLARDGHDCVRRDLVKDNIYEIRRVVSEWIADPRVQVVLITGGTGFSHRDSTPEAVSPLLDKEITGFGELFRHVSYQEIGSSTIQSRALAGYANDTVIFCLPGSTGACETAWNHILREQLDSRHKPCNFASHLQKKALEHSERSSR</sequence>
<dbReference type="Gene3D" id="3.40.980.10">
    <property type="entry name" value="MoaB/Mog-like domain"/>
    <property type="match status" value="1"/>
</dbReference>
<protein>
    <recommendedName>
        <fullName evidence="4 6">Molybdenum cofactor biosynthesis protein B</fullName>
    </recommendedName>
</protein>
<dbReference type="FunFam" id="3.40.980.10:FF:000006">
    <property type="entry name" value="Molybdenum cofactor biosynthesis protein B"/>
    <property type="match status" value="1"/>
</dbReference>
<dbReference type="PANTHER" id="PTHR43232:SF2">
    <property type="entry name" value="MOLYBDENUM COFACTOR BIOSYNTHESIS PROTEIN B"/>
    <property type="match status" value="1"/>
</dbReference>
<dbReference type="PIRSF" id="PIRSF006443">
    <property type="entry name" value="MoaB"/>
    <property type="match status" value="1"/>
</dbReference>
<dbReference type="PANTHER" id="PTHR43232">
    <property type="entry name" value="MOLYBDENUM COFACTOR BIOSYNTHESIS PROTEIN B"/>
    <property type="match status" value="1"/>
</dbReference>
<evidence type="ECO:0000259" key="7">
    <source>
        <dbReference type="SMART" id="SM00852"/>
    </source>
</evidence>
<comment type="similarity">
    <text evidence="3 6">Belongs to the MoaB/Mog family.</text>
</comment>
<dbReference type="RefSeq" id="WP_086066886.1">
    <property type="nucleotide sequence ID" value="NZ_CP021108.1"/>
</dbReference>